<dbReference type="InterPro" id="IPR029063">
    <property type="entry name" value="SAM-dependent_MTases_sf"/>
</dbReference>
<evidence type="ECO:0000256" key="7">
    <source>
        <dbReference type="HAMAP-Rule" id="MF_01057"/>
    </source>
</evidence>
<evidence type="ECO:0000313" key="9">
    <source>
        <dbReference type="Proteomes" id="UP000294441"/>
    </source>
</evidence>
<dbReference type="EMBL" id="LR217713">
    <property type="protein sequence ID" value="VFP81789.1"/>
    <property type="molecule type" value="Genomic_DNA"/>
</dbReference>
<dbReference type="InterPro" id="IPR003358">
    <property type="entry name" value="tRNA_(Gua-N-7)_MeTrfase_Trmb"/>
</dbReference>
<name>A0A451D7F7_9GAMM</name>
<feature type="binding site" evidence="7">
    <location>
        <position position="144"/>
    </location>
    <ligand>
        <name>S-adenosyl-L-methionine</name>
        <dbReference type="ChEBI" id="CHEBI:59789"/>
    </ligand>
</feature>
<sequence length="239" mass="27590">MKISSSLLQGQQQKVYRRKILSFVHRRGHFTKGQKRALEEFWPEIGVEYQKDIINFTNVFNRTAPVIVEIGFGMGSSLVAMASDNPQYNFLGIEVYKPGVGSCLSMVQSLGIQNIRVICHDAVEVMESMIPLGSLYVVQIFFPDPWYKVRHNKRRLVQSSFAKLVLSRLELNGIFHFATDWKAYAEYVLKVIHSIQGYQNQSSNGQWIMRPESRPITKFEKRGQQLGHGTWDLMFKKIK</sequence>
<dbReference type="Pfam" id="PF02390">
    <property type="entry name" value="Methyltransf_4"/>
    <property type="match status" value="1"/>
</dbReference>
<keyword evidence="4 7" id="KW-0808">Transferase</keyword>
<dbReference type="HAMAP" id="MF_01057">
    <property type="entry name" value="tRNA_methyltr_TrmB"/>
    <property type="match status" value="1"/>
</dbReference>
<dbReference type="SUPFAM" id="SSF53335">
    <property type="entry name" value="S-adenosyl-L-methionine-dependent methyltransferases"/>
    <property type="match status" value="1"/>
</dbReference>
<dbReference type="Gene3D" id="3.40.50.150">
    <property type="entry name" value="Vaccinia Virus protein VP39"/>
    <property type="match status" value="1"/>
</dbReference>
<accession>A0A451D7F7</accession>
<feature type="binding site" evidence="7">
    <location>
        <position position="148"/>
    </location>
    <ligand>
        <name>substrate</name>
    </ligand>
</feature>
<dbReference type="PANTHER" id="PTHR23417">
    <property type="entry name" value="3-DEOXY-D-MANNO-OCTULOSONIC-ACID TRANSFERASE/TRNA GUANINE-N 7 - -METHYLTRANSFERASE"/>
    <property type="match status" value="1"/>
</dbReference>
<dbReference type="Proteomes" id="UP000294441">
    <property type="component" value="Chromosome 1"/>
</dbReference>
<evidence type="ECO:0000256" key="1">
    <source>
        <dbReference type="ARBA" id="ARBA00000142"/>
    </source>
</evidence>
<dbReference type="PROSITE" id="PS51625">
    <property type="entry name" value="SAM_MT_TRMB"/>
    <property type="match status" value="1"/>
</dbReference>
<dbReference type="OrthoDB" id="9802090at2"/>
<evidence type="ECO:0000256" key="3">
    <source>
        <dbReference type="ARBA" id="ARBA00022603"/>
    </source>
</evidence>
<evidence type="ECO:0000256" key="4">
    <source>
        <dbReference type="ARBA" id="ARBA00022679"/>
    </source>
</evidence>
<keyword evidence="3 7" id="KW-0489">Methyltransferase</keyword>
<comment type="similarity">
    <text evidence="7">Belongs to the class I-like SAM-binding methyltransferase superfamily. TrmB family.</text>
</comment>
<dbReference type="GeneID" id="66304397"/>
<protein>
    <recommendedName>
        <fullName evidence="7">tRNA (guanine-N(7)-)-methyltransferase</fullName>
        <ecNumber evidence="7">2.1.1.33</ecNumber>
    </recommendedName>
    <alternativeName>
        <fullName evidence="7">tRNA (guanine(46)-N(7))-methyltransferase</fullName>
    </alternativeName>
    <alternativeName>
        <fullName evidence="7">tRNA(m7G46)-methyltransferase</fullName>
    </alternativeName>
</protein>
<dbReference type="GO" id="GO:0043527">
    <property type="term" value="C:tRNA methyltransferase complex"/>
    <property type="evidence" value="ECO:0007669"/>
    <property type="project" value="TreeGrafter"/>
</dbReference>
<dbReference type="GO" id="GO:0008176">
    <property type="term" value="F:tRNA (guanine(46)-N7)-methyltransferase activity"/>
    <property type="evidence" value="ECO:0007669"/>
    <property type="project" value="UniProtKB-UniRule"/>
</dbReference>
<gene>
    <name evidence="7 8" type="primary">trmB</name>
    <name evidence="8" type="ORF">ERCICURV3402_119</name>
</gene>
<dbReference type="UniPathway" id="UPA00989"/>
<dbReference type="PANTHER" id="PTHR23417:SF14">
    <property type="entry name" value="PENTACOTRIPEPTIDE-REPEAT REGION OF PRORP DOMAIN-CONTAINING PROTEIN"/>
    <property type="match status" value="1"/>
</dbReference>
<evidence type="ECO:0000256" key="6">
    <source>
        <dbReference type="ARBA" id="ARBA00022694"/>
    </source>
</evidence>
<evidence type="ECO:0000313" key="8">
    <source>
        <dbReference type="EMBL" id="VFP81789.1"/>
    </source>
</evidence>
<feature type="binding site" evidence="7">
    <location>
        <position position="69"/>
    </location>
    <ligand>
        <name>S-adenosyl-L-methionine</name>
        <dbReference type="ChEBI" id="CHEBI:59789"/>
    </ligand>
</feature>
<dbReference type="RefSeq" id="WP_157992884.1">
    <property type="nucleotide sequence ID" value="NZ_LR217713.1"/>
</dbReference>
<evidence type="ECO:0000256" key="2">
    <source>
        <dbReference type="ARBA" id="ARBA00003015"/>
    </source>
</evidence>
<dbReference type="InterPro" id="IPR055361">
    <property type="entry name" value="tRNA_methyltr_TrmB_bact"/>
</dbReference>
<comment type="pathway">
    <text evidence="7">tRNA modification; N(7)-methylguanine-tRNA biosynthesis.</text>
</comment>
<dbReference type="EC" id="2.1.1.33" evidence="7"/>
<keyword evidence="6 7" id="KW-0819">tRNA processing</keyword>
<organism evidence="8 9">
    <name type="scientific">Candidatus Erwinia haradaeae</name>
    <dbReference type="NCBI Taxonomy" id="1922217"/>
    <lineage>
        <taxon>Bacteria</taxon>
        <taxon>Pseudomonadati</taxon>
        <taxon>Pseudomonadota</taxon>
        <taxon>Gammaproteobacteria</taxon>
        <taxon>Enterobacterales</taxon>
        <taxon>Erwiniaceae</taxon>
        <taxon>Erwinia</taxon>
    </lineage>
</organism>
<comment type="function">
    <text evidence="2 7">Catalyzes the formation of N(7)-methylguanine at position 46 (m7G46) in tRNA.</text>
</comment>
<comment type="subunit">
    <text evidence="7">Monomer.</text>
</comment>
<feature type="region of interest" description="Interaction with RNA" evidence="7">
    <location>
        <begin position="150"/>
        <end position="155"/>
    </location>
</feature>
<dbReference type="AlphaFoldDB" id="A0A451D7F7"/>
<keyword evidence="5 7" id="KW-0949">S-adenosyl-L-methionine</keyword>
<feature type="binding site" evidence="7">
    <location>
        <begin position="217"/>
        <end position="220"/>
    </location>
    <ligand>
        <name>substrate</name>
    </ligand>
</feature>
<comment type="catalytic activity">
    <reaction evidence="1 7">
        <text>guanosine(46) in tRNA + S-adenosyl-L-methionine = N(7)-methylguanosine(46) in tRNA + S-adenosyl-L-homocysteine</text>
        <dbReference type="Rhea" id="RHEA:42708"/>
        <dbReference type="Rhea" id="RHEA-COMP:10188"/>
        <dbReference type="Rhea" id="RHEA-COMP:10189"/>
        <dbReference type="ChEBI" id="CHEBI:57856"/>
        <dbReference type="ChEBI" id="CHEBI:59789"/>
        <dbReference type="ChEBI" id="CHEBI:74269"/>
        <dbReference type="ChEBI" id="CHEBI:74480"/>
        <dbReference type="EC" id="2.1.1.33"/>
    </reaction>
</comment>
<evidence type="ECO:0000256" key="5">
    <source>
        <dbReference type="ARBA" id="ARBA00022691"/>
    </source>
</evidence>
<feature type="binding site" evidence="7">
    <location>
        <position position="180"/>
    </location>
    <ligand>
        <name>substrate</name>
    </ligand>
</feature>
<dbReference type="NCBIfam" id="TIGR00091">
    <property type="entry name" value="tRNA (guanosine(46)-N7)-methyltransferase TrmB"/>
    <property type="match status" value="1"/>
</dbReference>
<feature type="binding site" evidence="7">
    <location>
        <position position="94"/>
    </location>
    <ligand>
        <name>S-adenosyl-L-methionine</name>
        <dbReference type="ChEBI" id="CHEBI:59789"/>
    </ligand>
</feature>
<reference evidence="8 9" key="1">
    <citation type="submission" date="2019-02" db="EMBL/GenBank/DDBJ databases">
        <authorList>
            <person name="Manzano-Marin A."/>
            <person name="Manzano-Marin A."/>
        </authorList>
    </citation>
    <scope>NUCLEOTIDE SEQUENCE [LARGE SCALE GENOMIC DNA]</scope>
    <source>
        <strain evidence="8 9">ErCicurvipes</strain>
    </source>
</reference>
<feature type="binding site" evidence="7">
    <location>
        <position position="121"/>
    </location>
    <ligand>
        <name>S-adenosyl-L-methionine</name>
        <dbReference type="ChEBI" id="CHEBI:59789"/>
    </ligand>
</feature>
<proteinExistence type="inferred from homology"/>